<dbReference type="Proteomes" id="UP000019146">
    <property type="component" value="Plasmid unnamed"/>
</dbReference>
<keyword evidence="1" id="KW-0614">Plasmid</keyword>
<proteinExistence type="predicted"/>
<sequence length="45" mass="4863">MVFLVFALAFALGVGRLTLRWHPRIVSVLQASPLCVCFALASANC</sequence>
<dbReference type="EMBL" id="CP012748">
    <property type="protein sequence ID" value="ALL69634.1"/>
    <property type="molecule type" value="Genomic_DNA"/>
</dbReference>
<dbReference type="AlphaFoldDB" id="A0A0P0RLE7"/>
<reference evidence="1 2" key="1">
    <citation type="journal article" date="2014" name="Genome Announc.">
        <title>Draft Genome Sequence of the Haloacid-Degrading Burkholderia caribensis Strain MBA4.</title>
        <authorList>
            <person name="Pan Y."/>
            <person name="Kong K.F."/>
            <person name="Tsang J.S."/>
        </authorList>
    </citation>
    <scope>NUCLEOTIDE SEQUENCE [LARGE SCALE GENOMIC DNA]</scope>
    <source>
        <strain evidence="1 2">MBA4</strain>
        <plasmid evidence="2">Plasmid</plasmid>
    </source>
</reference>
<organism evidence="1 2">
    <name type="scientific">Paraburkholderia caribensis MBA4</name>
    <dbReference type="NCBI Taxonomy" id="1323664"/>
    <lineage>
        <taxon>Bacteria</taxon>
        <taxon>Pseudomonadati</taxon>
        <taxon>Pseudomonadota</taxon>
        <taxon>Betaproteobacteria</taxon>
        <taxon>Burkholderiales</taxon>
        <taxon>Burkholderiaceae</taxon>
        <taxon>Paraburkholderia</taxon>
    </lineage>
</organism>
<evidence type="ECO:0000313" key="2">
    <source>
        <dbReference type="Proteomes" id="UP000019146"/>
    </source>
</evidence>
<dbReference type="KEGG" id="bcai:K788_0009163"/>
<accession>A0A0P0RLE7</accession>
<gene>
    <name evidence="1" type="ORF">K788_0009163</name>
</gene>
<name>A0A0P0RLE7_9BURK</name>
<protein>
    <submittedName>
        <fullName evidence="1">Putative nucleolar protein</fullName>
    </submittedName>
</protein>
<geneLocation type="plasmid" evidence="2"/>
<evidence type="ECO:0000313" key="1">
    <source>
        <dbReference type="EMBL" id="ALL69634.1"/>
    </source>
</evidence>